<organism evidence="1 2">
    <name type="scientific">Amycolatopsis coloradensis</name>
    <dbReference type="NCBI Taxonomy" id="76021"/>
    <lineage>
        <taxon>Bacteria</taxon>
        <taxon>Bacillati</taxon>
        <taxon>Actinomycetota</taxon>
        <taxon>Actinomycetes</taxon>
        <taxon>Pseudonocardiales</taxon>
        <taxon>Pseudonocardiaceae</taxon>
        <taxon>Amycolatopsis</taxon>
    </lineage>
</organism>
<sequence>MSQLDEKFPWEWPESQWRRIVDEVGAGEGLPAKNWPQGFTVAVAISVDVDNETLPLSRGVTNPGVLSQGQYGARVGLPRVLEALRRHSVPATFFYPVVSTKLDPAGVAAVQADGHEIGLHGWIHERCGELTAQQERELALRSAEALEKAVGIRPVGLRTPYWDFTTQTLPLIRELGLAYDSSLMADEQPYELTHREEPTGVTEVPVSWVRDDAPYFPDDALTKQALPPREVLRIWQDEFDAAYAEGGLFNLALHPHVIGHRSRIKILRELLEYVASRPGVWFATHADVAQHAAERRTCSPKR</sequence>
<protein>
    <submittedName>
        <fullName evidence="1">Polysaccharide deacetylase</fullName>
    </submittedName>
</protein>
<proteinExistence type="predicted"/>
<reference evidence="1" key="1">
    <citation type="submission" date="2023-10" db="EMBL/GenBank/DDBJ databases">
        <title>Whole genome sequencing of actinobacterial strain Amycolatopsis sp. (BCA-696) identifies the underlying plant growth-promoting genes.</title>
        <authorList>
            <person name="Gandham P."/>
            <person name="Vadla N."/>
            <person name="Saji A."/>
            <person name="Srinivas V."/>
            <person name="Ruperao P."/>
            <person name="Selvanayagam S."/>
            <person name="Saxena R.K."/>
            <person name="Rathore A."/>
            <person name="Gopalakrishnan S."/>
            <person name="Thakur V."/>
        </authorList>
    </citation>
    <scope>NUCLEOTIDE SEQUENCE</scope>
    <source>
        <strain evidence="1">BCA-696</strain>
    </source>
</reference>
<dbReference type="EMBL" id="CP150484">
    <property type="protein sequence ID" value="WYW21175.1"/>
    <property type="molecule type" value="Genomic_DNA"/>
</dbReference>
<name>A0ACD5BPE5_9PSEU</name>
<gene>
    <name evidence="1" type="ORF">LCL61_37070</name>
</gene>
<dbReference type="Proteomes" id="UP001456344">
    <property type="component" value="Chromosome"/>
</dbReference>
<evidence type="ECO:0000313" key="2">
    <source>
        <dbReference type="Proteomes" id="UP001456344"/>
    </source>
</evidence>
<accession>A0ACD5BPE5</accession>
<keyword evidence="2" id="KW-1185">Reference proteome</keyword>
<evidence type="ECO:0000313" key="1">
    <source>
        <dbReference type="EMBL" id="WYW21175.1"/>
    </source>
</evidence>